<evidence type="ECO:0000313" key="6">
    <source>
        <dbReference type="EMBL" id="CBJ56265.1"/>
    </source>
</evidence>
<keyword evidence="4" id="KW-1133">Transmembrane helix</keyword>
<evidence type="ECO:0000256" key="1">
    <source>
        <dbReference type="ARBA" id="ARBA00004370"/>
    </source>
</evidence>
<dbReference type="GO" id="GO:0005886">
    <property type="term" value="C:plasma membrane"/>
    <property type="evidence" value="ECO:0007669"/>
    <property type="project" value="TreeGrafter"/>
</dbReference>
<reference evidence="6" key="1">
    <citation type="submission" date="2010-02" db="EMBL/GenBank/DDBJ databases">
        <title>Identification of an interferon-inducible transmembrane protein 1 from sea bass.</title>
        <authorList>
            <person name="Buonocore F."/>
            <person name="Randelli E."/>
            <person name="Pallavicini A."/>
            <person name="Scapigliati G."/>
        </authorList>
    </citation>
    <scope>NUCLEOTIDE SEQUENCE</scope>
</reference>
<dbReference type="AlphaFoldDB" id="H6QXS9"/>
<protein>
    <submittedName>
        <fullName evidence="6">Interferon-inducible transmembrane protein 1 protein</fullName>
    </submittedName>
</protein>
<dbReference type="EMBL" id="FN667959">
    <property type="protein sequence ID" value="CBJ56265.1"/>
    <property type="molecule type" value="mRNA"/>
</dbReference>
<dbReference type="InterPro" id="IPR007593">
    <property type="entry name" value="CD225/Dispanin_fam"/>
</dbReference>
<dbReference type="InterPro" id="IPR051517">
    <property type="entry name" value="IFITM_antiviral_protein"/>
</dbReference>
<keyword evidence="5" id="KW-0472">Membrane</keyword>
<evidence type="ECO:0000256" key="5">
    <source>
        <dbReference type="ARBA" id="ARBA00023136"/>
    </source>
</evidence>
<proteinExistence type="evidence at transcript level"/>
<name>H6QXS9_DICLA</name>
<evidence type="ECO:0000256" key="3">
    <source>
        <dbReference type="ARBA" id="ARBA00022692"/>
    </source>
</evidence>
<comment type="subcellular location">
    <subcellularLocation>
        <location evidence="1">Membrane</location>
    </subcellularLocation>
</comment>
<comment type="similarity">
    <text evidence="2">Belongs to the CD225/Dispanin family.</text>
</comment>
<accession>H6QXS9</accession>
<keyword evidence="3 6" id="KW-0812">Transmembrane</keyword>
<dbReference type="PANTHER" id="PTHR13999">
    <property type="entry name" value="INTERFERON INDUCIBLE TRANSMEMBRANE PROTEIN"/>
    <property type="match status" value="1"/>
</dbReference>
<dbReference type="PANTHER" id="PTHR13999:SF31">
    <property type="entry name" value="IFITM1-RELATED"/>
    <property type="match status" value="1"/>
</dbReference>
<dbReference type="Pfam" id="PF04505">
    <property type="entry name" value="CD225"/>
    <property type="match status" value="1"/>
</dbReference>
<organism evidence="6">
    <name type="scientific">Dicentrarchus labrax</name>
    <name type="common">European seabass</name>
    <name type="synonym">Morone labrax</name>
    <dbReference type="NCBI Taxonomy" id="13489"/>
    <lineage>
        <taxon>Eukaryota</taxon>
        <taxon>Metazoa</taxon>
        <taxon>Chordata</taxon>
        <taxon>Craniata</taxon>
        <taxon>Vertebrata</taxon>
        <taxon>Euteleostomi</taxon>
        <taxon>Actinopterygii</taxon>
        <taxon>Neopterygii</taxon>
        <taxon>Teleostei</taxon>
        <taxon>Neoteleostei</taxon>
        <taxon>Acanthomorphata</taxon>
        <taxon>Eupercaria</taxon>
        <taxon>Moronidae</taxon>
        <taxon>Dicentrarchus</taxon>
    </lineage>
</organism>
<evidence type="ECO:0000256" key="4">
    <source>
        <dbReference type="ARBA" id="ARBA00022989"/>
    </source>
</evidence>
<evidence type="ECO:0000256" key="2">
    <source>
        <dbReference type="ARBA" id="ARBA00006843"/>
    </source>
</evidence>
<sequence length="136" mass="14774">MNPVGYPSEAVPLHGRYDFPPGQADGPPGQPGGAVVQYTTLNIPPEPPSDHIIWSICCFAYTNPCCLGLAALIFSIKARDRKMAGDMDGARHYGSTARYINIFATILGSIIILTILIIIFVNVHAFMKSIQMMAHN</sequence>